<dbReference type="AlphaFoldDB" id="W6YXD0"/>
<dbReference type="Proteomes" id="UP000054032">
    <property type="component" value="Unassembled WGS sequence"/>
</dbReference>
<dbReference type="STRING" id="930090.W6YXD0"/>
<gene>
    <name evidence="2" type="ORF">COCMIDRAFT_67400</name>
</gene>
<evidence type="ECO:0000259" key="1">
    <source>
        <dbReference type="Pfam" id="PF06985"/>
    </source>
</evidence>
<evidence type="ECO:0000313" key="2">
    <source>
        <dbReference type="EMBL" id="EUC40189.1"/>
    </source>
</evidence>
<dbReference type="OrthoDB" id="2958217at2759"/>
<organism evidence="2 3">
    <name type="scientific">Bipolaris oryzae ATCC 44560</name>
    <dbReference type="NCBI Taxonomy" id="930090"/>
    <lineage>
        <taxon>Eukaryota</taxon>
        <taxon>Fungi</taxon>
        <taxon>Dikarya</taxon>
        <taxon>Ascomycota</taxon>
        <taxon>Pezizomycotina</taxon>
        <taxon>Dothideomycetes</taxon>
        <taxon>Pleosporomycetidae</taxon>
        <taxon>Pleosporales</taxon>
        <taxon>Pleosporineae</taxon>
        <taxon>Pleosporaceae</taxon>
        <taxon>Bipolaris</taxon>
    </lineage>
</organism>
<dbReference type="HOGENOM" id="CLU_102622_1_2_1"/>
<sequence>CLSTHKLCPISERASIPTQLIEMTTCASGSGLKLRLVSSFNPQRKTYAALTYCWGGPQPMQLSQNNIEFYQESITWRDLPATIRDALETTHRLGVQYLWVDSLCIIQDAGDDK</sequence>
<name>W6YXD0_COCMI</name>
<dbReference type="PANTHER" id="PTHR33112">
    <property type="entry name" value="DOMAIN PROTEIN, PUTATIVE-RELATED"/>
    <property type="match status" value="1"/>
</dbReference>
<feature type="domain" description="Heterokaryon incompatibility" evidence="1">
    <location>
        <begin position="47"/>
        <end position="112"/>
    </location>
</feature>
<reference evidence="2 3" key="1">
    <citation type="journal article" date="2013" name="PLoS Genet.">
        <title>Comparative genome structure, secondary metabolite, and effector coding capacity across Cochliobolus pathogens.</title>
        <authorList>
            <person name="Condon B.J."/>
            <person name="Leng Y."/>
            <person name="Wu D."/>
            <person name="Bushley K.E."/>
            <person name="Ohm R.A."/>
            <person name="Otillar R."/>
            <person name="Martin J."/>
            <person name="Schackwitz W."/>
            <person name="Grimwood J."/>
            <person name="MohdZainudin N."/>
            <person name="Xue C."/>
            <person name="Wang R."/>
            <person name="Manning V.A."/>
            <person name="Dhillon B."/>
            <person name="Tu Z.J."/>
            <person name="Steffenson B.J."/>
            <person name="Salamov A."/>
            <person name="Sun H."/>
            <person name="Lowry S."/>
            <person name="LaButti K."/>
            <person name="Han J."/>
            <person name="Copeland A."/>
            <person name="Lindquist E."/>
            <person name="Barry K."/>
            <person name="Schmutz J."/>
            <person name="Baker S.E."/>
            <person name="Ciuffetti L.M."/>
            <person name="Grigoriev I.V."/>
            <person name="Zhong S."/>
            <person name="Turgeon B.G."/>
        </authorList>
    </citation>
    <scope>NUCLEOTIDE SEQUENCE [LARGE SCALE GENOMIC DNA]</scope>
    <source>
        <strain evidence="2 3">ATCC 44560</strain>
    </source>
</reference>
<feature type="non-terminal residue" evidence="2">
    <location>
        <position position="1"/>
    </location>
</feature>
<dbReference type="PANTHER" id="PTHR33112:SF16">
    <property type="entry name" value="HETEROKARYON INCOMPATIBILITY DOMAIN-CONTAINING PROTEIN"/>
    <property type="match status" value="1"/>
</dbReference>
<accession>W6YXD0</accession>
<dbReference type="Pfam" id="PF06985">
    <property type="entry name" value="HET"/>
    <property type="match status" value="1"/>
</dbReference>
<protein>
    <recommendedName>
        <fullName evidence="1">Heterokaryon incompatibility domain-containing protein</fullName>
    </recommendedName>
</protein>
<dbReference type="EMBL" id="KI964188">
    <property type="protein sequence ID" value="EUC40189.1"/>
    <property type="molecule type" value="Genomic_DNA"/>
</dbReference>
<dbReference type="KEGG" id="bor:COCMIDRAFT_67400"/>
<dbReference type="InterPro" id="IPR010730">
    <property type="entry name" value="HET"/>
</dbReference>
<keyword evidence="3" id="KW-1185">Reference proteome</keyword>
<proteinExistence type="predicted"/>
<dbReference type="GeneID" id="19125063"/>
<evidence type="ECO:0000313" key="3">
    <source>
        <dbReference type="Proteomes" id="UP000054032"/>
    </source>
</evidence>
<feature type="non-terminal residue" evidence="2">
    <location>
        <position position="113"/>
    </location>
</feature>
<dbReference type="RefSeq" id="XP_007693284.1">
    <property type="nucleotide sequence ID" value="XM_007695094.1"/>
</dbReference>